<accession>A0ACC3P0R7</accession>
<evidence type="ECO:0000313" key="2">
    <source>
        <dbReference type="Proteomes" id="UP001281147"/>
    </source>
</evidence>
<keyword evidence="2" id="KW-1185">Reference proteome</keyword>
<evidence type="ECO:0000313" key="1">
    <source>
        <dbReference type="EMBL" id="KAK3725171.1"/>
    </source>
</evidence>
<protein>
    <submittedName>
        <fullName evidence="1">Uncharacterized protein</fullName>
    </submittedName>
</protein>
<proteinExistence type="predicted"/>
<sequence length="167" mass="18793">MFCKLQLKRELIRTPSMRTRDIPSAFFVETTRICDSLANAQDAALTAAQRQYLASLIESFQSGNMERFKEAQELWVEDLHPSVEAVIGFVEPYRDAYGVRAEFEGLVGITNKQETELLTTLIEHADHFVATLPWVETSGDGGGKGPFELPKMEHPDFTSVYGTFDEV</sequence>
<reference evidence="1" key="1">
    <citation type="submission" date="2023-07" db="EMBL/GenBank/DDBJ databases">
        <title>Black Yeasts Isolated from many extreme environments.</title>
        <authorList>
            <person name="Coleine C."/>
            <person name="Stajich J.E."/>
            <person name="Selbmann L."/>
        </authorList>
    </citation>
    <scope>NUCLEOTIDE SEQUENCE</scope>
    <source>
        <strain evidence="1">CCFEE 5714</strain>
    </source>
</reference>
<name>A0ACC3P0R7_9PEZI</name>
<dbReference type="EMBL" id="JAUTXU010000003">
    <property type="protein sequence ID" value="KAK3725171.1"/>
    <property type="molecule type" value="Genomic_DNA"/>
</dbReference>
<organism evidence="1 2">
    <name type="scientific">Vermiconidia calcicola</name>
    <dbReference type="NCBI Taxonomy" id="1690605"/>
    <lineage>
        <taxon>Eukaryota</taxon>
        <taxon>Fungi</taxon>
        <taxon>Dikarya</taxon>
        <taxon>Ascomycota</taxon>
        <taxon>Pezizomycotina</taxon>
        <taxon>Dothideomycetes</taxon>
        <taxon>Dothideomycetidae</taxon>
        <taxon>Mycosphaerellales</taxon>
        <taxon>Extremaceae</taxon>
        <taxon>Vermiconidia</taxon>
    </lineage>
</organism>
<gene>
    <name evidence="1" type="ORF">LTR37_000682</name>
</gene>
<comment type="caution">
    <text evidence="1">The sequence shown here is derived from an EMBL/GenBank/DDBJ whole genome shotgun (WGS) entry which is preliminary data.</text>
</comment>
<dbReference type="Proteomes" id="UP001281147">
    <property type="component" value="Unassembled WGS sequence"/>
</dbReference>